<sequence>MKFTKLYSTRLINLFLALTLTFLLVTMMAKSNEPQLESVPSDYSMTFERKGDYTSKIKKLKDYLLNDKSNEEKNKLTFRCHEHPCGGLGDRMRGAIFVFYLSLFTNRRYDFNWDFPHPIELFIDTPSFIKHTYKSDENPHIIYHIDNYSLDWVRNTNFVKDWEKFSNVEIRSNNYLWLHLFENQHFQEIINRKFSYLKGLNKFELTHIAMNILFNESPSVILKINNILKNVPSMYKIGIQHRTGDKEFGVDWIRHSPRSGACLATQAVKVCKESKIKCAFFITSDSPKSLLKIKSIISKDSKDHIFMDSPGIIKHVDMPGKTNSTDFEENYSKTYVDWFLLSRMDALIISRSGFGELASTRFLPSTYRLDLEKSECVFQSYFQLASEEYGELRALYPAP</sequence>
<evidence type="ECO:0000313" key="3">
    <source>
        <dbReference type="Proteomes" id="UP000030755"/>
    </source>
</evidence>
<reference evidence="4" key="2">
    <citation type="journal article" date="2018" name="Nat. Microbiol.">
        <title>Leveraging single-cell genomics to expand the fungal tree of life.</title>
        <authorList>
            <person name="Ahrendt S.R."/>
            <person name="Quandt C.A."/>
            <person name="Ciobanu D."/>
            <person name="Clum A."/>
            <person name="Salamov A."/>
            <person name="Andreopoulos B."/>
            <person name="Cheng J.F."/>
            <person name="Woyke T."/>
            <person name="Pelin A."/>
            <person name="Henrissat B."/>
            <person name="Reynolds N.K."/>
            <person name="Benny G.L."/>
            <person name="Smith M.E."/>
            <person name="James T.Y."/>
            <person name="Grigoriev I.V."/>
        </authorList>
    </citation>
    <scope>NUCLEOTIDE SEQUENCE [LARGE SCALE GENOMIC DNA]</scope>
    <source>
        <strain evidence="4">CSF55</strain>
    </source>
</reference>
<name>A0A075B087_ROZAC</name>
<protein>
    <submittedName>
        <fullName evidence="1">Uncharacterized protein</fullName>
    </submittedName>
</protein>
<evidence type="ECO:0000313" key="2">
    <source>
        <dbReference type="EMBL" id="RKP20766.1"/>
    </source>
</evidence>
<proteinExistence type="predicted"/>
<evidence type="ECO:0000313" key="1">
    <source>
        <dbReference type="EMBL" id="EPZ34199.1"/>
    </source>
</evidence>
<organism evidence="1 3">
    <name type="scientific">Rozella allomycis (strain CSF55)</name>
    <dbReference type="NCBI Taxonomy" id="988480"/>
    <lineage>
        <taxon>Eukaryota</taxon>
        <taxon>Fungi</taxon>
        <taxon>Fungi incertae sedis</taxon>
        <taxon>Cryptomycota</taxon>
        <taxon>Cryptomycota incertae sedis</taxon>
        <taxon>Rozella</taxon>
    </lineage>
</organism>
<dbReference type="AlphaFoldDB" id="A0A075B087"/>
<accession>A0A075B087</accession>
<gene>
    <name evidence="1" type="ORF">O9G_004315</name>
    <name evidence="2" type="ORF">ROZALSC1DRAFT_27776</name>
</gene>
<keyword evidence="3" id="KW-1185">Reference proteome</keyword>
<reference evidence="2" key="3">
    <citation type="submission" date="2018-08" db="EMBL/GenBank/DDBJ databases">
        <title>Leveraging single-cell genomics to expand the Fungal Tree of Life.</title>
        <authorList>
            <consortium name="DOE Joint Genome Institute"/>
            <person name="Ahrendt S.R."/>
            <person name="Quandt C.A."/>
            <person name="Ciobanu D."/>
            <person name="Clum A."/>
            <person name="Salamov A."/>
            <person name="Andreopoulos B."/>
            <person name="Cheng J.-F."/>
            <person name="Woyke T."/>
            <person name="Pelin A."/>
            <person name="Henrissat B."/>
            <person name="Reynolds N."/>
            <person name="Benny G.L."/>
            <person name="Smith M.E."/>
            <person name="James T.Y."/>
            <person name="Grigoriev I.V."/>
        </authorList>
    </citation>
    <scope>NUCLEOTIDE SEQUENCE</scope>
    <source>
        <strain evidence="2">CSF55</strain>
    </source>
</reference>
<dbReference type="Proteomes" id="UP000281549">
    <property type="component" value="Unassembled WGS sequence"/>
</dbReference>
<dbReference type="EMBL" id="KE560973">
    <property type="protein sequence ID" value="EPZ34199.1"/>
    <property type="molecule type" value="Genomic_DNA"/>
</dbReference>
<dbReference type="HOGENOM" id="CLU_691081_0_0_1"/>
<dbReference type="OrthoDB" id="428346at2759"/>
<dbReference type="Gene3D" id="3.40.50.11350">
    <property type="match status" value="1"/>
</dbReference>
<evidence type="ECO:0000313" key="4">
    <source>
        <dbReference type="Proteomes" id="UP000281549"/>
    </source>
</evidence>
<reference evidence="1 3" key="1">
    <citation type="journal article" date="2013" name="Curr. Biol.">
        <title>Shared signatures of parasitism and phylogenomics unite Cryptomycota and microsporidia.</title>
        <authorList>
            <person name="James T.Y."/>
            <person name="Pelin A."/>
            <person name="Bonen L."/>
            <person name="Ahrendt S."/>
            <person name="Sain D."/>
            <person name="Corradi N."/>
            <person name="Stajich J.E."/>
        </authorList>
    </citation>
    <scope>NUCLEOTIDE SEQUENCE [LARGE SCALE GENOMIC DNA]</scope>
    <source>
        <strain evidence="1">CSF55</strain>
        <strain evidence="1">CSF55</strain>
    </source>
</reference>
<dbReference type="Proteomes" id="UP000030755">
    <property type="component" value="Unassembled WGS sequence"/>
</dbReference>
<dbReference type="EMBL" id="ML005024">
    <property type="protein sequence ID" value="RKP20766.1"/>
    <property type="molecule type" value="Genomic_DNA"/>
</dbReference>